<dbReference type="OrthoDB" id="5621075at2"/>
<keyword evidence="4" id="KW-1185">Reference proteome</keyword>
<accession>A0A1R4H9F6</accession>
<evidence type="ECO:0000313" key="3">
    <source>
        <dbReference type="EMBL" id="SJM92892.1"/>
    </source>
</evidence>
<organism evidence="3 4">
    <name type="scientific">Crenothrix polyspora</name>
    <dbReference type="NCBI Taxonomy" id="360316"/>
    <lineage>
        <taxon>Bacteria</taxon>
        <taxon>Pseudomonadati</taxon>
        <taxon>Pseudomonadota</taxon>
        <taxon>Gammaproteobacteria</taxon>
        <taxon>Methylococcales</taxon>
        <taxon>Crenotrichaceae</taxon>
        <taxon>Crenothrix</taxon>
    </lineage>
</organism>
<dbReference type="PANTHER" id="PTHR40278:SF1">
    <property type="entry name" value="DNA UTILIZATION PROTEIN HOFN"/>
    <property type="match status" value="1"/>
</dbReference>
<proteinExistence type="predicted"/>
<dbReference type="RefSeq" id="WP_087147159.1">
    <property type="nucleotide sequence ID" value="NZ_FUKJ01000222.1"/>
</dbReference>
<feature type="coiled-coil region" evidence="1">
    <location>
        <begin position="240"/>
        <end position="270"/>
    </location>
</feature>
<dbReference type="SUPFAM" id="SSF53067">
    <property type="entry name" value="Actin-like ATPase domain"/>
    <property type="match status" value="1"/>
</dbReference>
<dbReference type="Pfam" id="PF05137">
    <property type="entry name" value="PilN"/>
    <property type="match status" value="1"/>
</dbReference>
<dbReference type="InterPro" id="IPR043129">
    <property type="entry name" value="ATPase_NBD"/>
</dbReference>
<dbReference type="PANTHER" id="PTHR40278">
    <property type="entry name" value="DNA UTILIZATION PROTEIN HOFN"/>
    <property type="match status" value="1"/>
</dbReference>
<evidence type="ECO:0000256" key="2">
    <source>
        <dbReference type="SAM" id="Phobius"/>
    </source>
</evidence>
<dbReference type="Gene3D" id="3.30.420.40">
    <property type="match status" value="1"/>
</dbReference>
<dbReference type="EMBL" id="FUKJ01000222">
    <property type="protein sequence ID" value="SJM92892.1"/>
    <property type="molecule type" value="Genomic_DNA"/>
</dbReference>
<sequence length="371" mass="41877">MNLNSTIDLDVKKFWHWWTGELSFLVPEKVKQLVTDKRGTVIVRPDGNQFVLSFVDDQHSEQLARLDRNEAGIAQYKELLATDERLDKAQLIIRLSERDAIQKELSLPAAAKENLQQVVAYELDRYTPFKAEQIYFAVQPLEVENEPGQLRVMLIIALKETVDTLYEDAKNMGMSPLFVDYEDAANDLSLRRSYYNLLPERLRAKTANLPRLVHGGLIGLFLVLLAMALAMPVWLEYREVETLQSRVDSIEKEAKKVNVLQADIDAMMDETRQLLVEKSATPALVVILDALSALIKDNTWLAYAQYSEKQLQMQGESPNASTLISILEASDIFDNARFVSPVTQDSVSKLERFQITVDATKAGGIDGSGKK</sequence>
<gene>
    <name evidence="3" type="ORF">CRENPOLYSF2_2990011</name>
</gene>
<keyword evidence="2" id="KW-0472">Membrane</keyword>
<dbReference type="Pfam" id="PF11104">
    <property type="entry name" value="PilM_2"/>
    <property type="match status" value="1"/>
</dbReference>
<protein>
    <submittedName>
        <fullName evidence="3">Fimbrial assembly family protein</fullName>
    </submittedName>
</protein>
<dbReference type="Gene3D" id="3.30.1490.300">
    <property type="match status" value="1"/>
</dbReference>
<dbReference type="InterPro" id="IPR005883">
    <property type="entry name" value="PilM"/>
</dbReference>
<dbReference type="AlphaFoldDB" id="A0A1R4H9F6"/>
<evidence type="ECO:0000256" key="1">
    <source>
        <dbReference type="SAM" id="Coils"/>
    </source>
</evidence>
<reference evidence="4" key="1">
    <citation type="submission" date="2017-02" db="EMBL/GenBank/DDBJ databases">
        <authorList>
            <person name="Daims H."/>
        </authorList>
    </citation>
    <scope>NUCLEOTIDE SEQUENCE [LARGE SCALE GENOMIC DNA]</scope>
</reference>
<keyword evidence="2" id="KW-0812">Transmembrane</keyword>
<evidence type="ECO:0000313" key="4">
    <source>
        <dbReference type="Proteomes" id="UP000195442"/>
    </source>
</evidence>
<name>A0A1R4H9F6_9GAMM</name>
<keyword evidence="1" id="KW-0175">Coiled coil</keyword>
<feature type="transmembrane region" description="Helical" evidence="2">
    <location>
        <begin position="212"/>
        <end position="235"/>
    </location>
</feature>
<dbReference type="Proteomes" id="UP000195442">
    <property type="component" value="Unassembled WGS sequence"/>
</dbReference>
<keyword evidence="2" id="KW-1133">Transmembrane helix</keyword>
<dbReference type="InterPro" id="IPR052534">
    <property type="entry name" value="Extracell_DNA_Util/SecSys_Comp"/>
</dbReference>
<dbReference type="InterPro" id="IPR007813">
    <property type="entry name" value="PilN"/>
</dbReference>